<organism evidence="2">
    <name type="scientific">Herbiconiux sp. A18JL235</name>
    <dbReference type="NCBI Taxonomy" id="3152363"/>
    <lineage>
        <taxon>Bacteria</taxon>
        <taxon>Bacillati</taxon>
        <taxon>Actinomycetota</taxon>
        <taxon>Actinomycetes</taxon>
        <taxon>Micrococcales</taxon>
        <taxon>Microbacteriaceae</taxon>
        <taxon>Herbiconiux</taxon>
    </lineage>
</organism>
<gene>
    <name evidence="2" type="ORF">ABFY20_09305</name>
</gene>
<name>A0AB39BLJ3_9MICO</name>
<reference evidence="2" key="1">
    <citation type="submission" date="2024-05" db="EMBL/GenBank/DDBJ databases">
        <title>Herbiconiux sp. A18JL235.</title>
        <authorList>
            <person name="Zhang G."/>
        </authorList>
    </citation>
    <scope>NUCLEOTIDE SEQUENCE</scope>
    <source>
        <strain evidence="2">A18JL235</strain>
    </source>
</reference>
<dbReference type="InterPro" id="IPR006311">
    <property type="entry name" value="TAT_signal"/>
</dbReference>
<keyword evidence="1" id="KW-0732">Signal</keyword>
<evidence type="ECO:0000313" key="2">
    <source>
        <dbReference type="EMBL" id="XDI07276.1"/>
    </source>
</evidence>
<feature type="signal peptide" evidence="1">
    <location>
        <begin position="1"/>
        <end position="30"/>
    </location>
</feature>
<sequence>MGDFTRRDLMRAGAWSVPVVVLAAAAPTAAASTAETTANLLYVGIASGEHTYRVIVDAPGEELVEWPYEAEVLELDSATYDVYVRGTLDANGIAFFTLTPEAASSHLAVRAVILKPSGDVLIAGPLSLPPV</sequence>
<feature type="chain" id="PRO_5044325070" evidence="1">
    <location>
        <begin position="31"/>
        <end position="131"/>
    </location>
</feature>
<dbReference type="RefSeq" id="WP_368499651.1">
    <property type="nucleotide sequence ID" value="NZ_CP162511.1"/>
</dbReference>
<dbReference type="EMBL" id="CP162511">
    <property type="protein sequence ID" value="XDI07276.1"/>
    <property type="molecule type" value="Genomic_DNA"/>
</dbReference>
<dbReference type="AlphaFoldDB" id="A0AB39BLJ3"/>
<proteinExistence type="predicted"/>
<protein>
    <submittedName>
        <fullName evidence="2">Uncharacterized protein</fullName>
    </submittedName>
</protein>
<evidence type="ECO:0000256" key="1">
    <source>
        <dbReference type="SAM" id="SignalP"/>
    </source>
</evidence>
<dbReference type="PROSITE" id="PS51318">
    <property type="entry name" value="TAT"/>
    <property type="match status" value="1"/>
</dbReference>
<accession>A0AB39BLJ3</accession>